<reference evidence="5" key="1">
    <citation type="journal article" date="2019" name="Int. J. Syst. Evol. Microbiol.">
        <title>The Global Catalogue of Microorganisms (GCM) 10K type strain sequencing project: providing services to taxonomists for standard genome sequencing and annotation.</title>
        <authorList>
            <consortium name="The Broad Institute Genomics Platform"/>
            <consortium name="The Broad Institute Genome Sequencing Center for Infectious Disease"/>
            <person name="Wu L."/>
            <person name="Ma J."/>
        </authorList>
    </citation>
    <scope>NUCLEOTIDE SEQUENCE [LARGE SCALE GENOMIC DNA]</scope>
    <source>
        <strain evidence="5">DFY28</strain>
    </source>
</reference>
<dbReference type="RefSeq" id="WP_377281815.1">
    <property type="nucleotide sequence ID" value="NZ_JBHRSI010000005.1"/>
</dbReference>
<dbReference type="PANTHER" id="PTHR44591:SF21">
    <property type="entry name" value="TWO-COMPONENT RESPONSE REGULATOR"/>
    <property type="match status" value="1"/>
</dbReference>
<evidence type="ECO:0000313" key="4">
    <source>
        <dbReference type="EMBL" id="MFD1784850.1"/>
    </source>
</evidence>
<dbReference type="PANTHER" id="PTHR44591">
    <property type="entry name" value="STRESS RESPONSE REGULATOR PROTEIN 1"/>
    <property type="match status" value="1"/>
</dbReference>
<proteinExistence type="predicted"/>
<keyword evidence="1 2" id="KW-0597">Phosphoprotein</keyword>
<evidence type="ECO:0000313" key="5">
    <source>
        <dbReference type="Proteomes" id="UP001597237"/>
    </source>
</evidence>
<dbReference type="CDD" id="cd00156">
    <property type="entry name" value="REC"/>
    <property type="match status" value="1"/>
</dbReference>
<name>A0ABW4N882_9CAUL</name>
<dbReference type="InterPro" id="IPR011006">
    <property type="entry name" value="CheY-like_superfamily"/>
</dbReference>
<sequence length="115" mass="12515">MLLVEDDPLVSLLIREELEACGYDVTCAGTAREALRAIEEPRSFEALVTDIDLGGPTDGFGVARCFRAVYPEIPVVFISGAPGIRYRTEAVKPSSFLAKPFVMTQLTETLGRVAH</sequence>
<protein>
    <submittedName>
        <fullName evidence="4">Response regulator</fullName>
    </submittedName>
</protein>
<dbReference type="InterPro" id="IPR050595">
    <property type="entry name" value="Bact_response_regulator"/>
</dbReference>
<evidence type="ECO:0000256" key="2">
    <source>
        <dbReference type="PROSITE-ProRule" id="PRU00169"/>
    </source>
</evidence>
<dbReference type="SMART" id="SM00448">
    <property type="entry name" value="REC"/>
    <property type="match status" value="1"/>
</dbReference>
<comment type="caution">
    <text evidence="4">The sequence shown here is derived from an EMBL/GenBank/DDBJ whole genome shotgun (WGS) entry which is preliminary data.</text>
</comment>
<evidence type="ECO:0000256" key="1">
    <source>
        <dbReference type="ARBA" id="ARBA00022553"/>
    </source>
</evidence>
<feature type="modified residue" description="4-aspartylphosphate" evidence="2">
    <location>
        <position position="50"/>
    </location>
</feature>
<evidence type="ECO:0000259" key="3">
    <source>
        <dbReference type="PROSITE" id="PS50110"/>
    </source>
</evidence>
<dbReference type="Gene3D" id="3.40.50.2300">
    <property type="match status" value="1"/>
</dbReference>
<dbReference type="InterPro" id="IPR001789">
    <property type="entry name" value="Sig_transdc_resp-reg_receiver"/>
</dbReference>
<dbReference type="Proteomes" id="UP001597237">
    <property type="component" value="Unassembled WGS sequence"/>
</dbReference>
<dbReference type="Pfam" id="PF00072">
    <property type="entry name" value="Response_reg"/>
    <property type="match status" value="1"/>
</dbReference>
<dbReference type="EMBL" id="JBHUEY010000006">
    <property type="protein sequence ID" value="MFD1784850.1"/>
    <property type="molecule type" value="Genomic_DNA"/>
</dbReference>
<keyword evidence="5" id="KW-1185">Reference proteome</keyword>
<accession>A0ABW4N882</accession>
<feature type="domain" description="Response regulatory" evidence="3">
    <location>
        <begin position="1"/>
        <end position="114"/>
    </location>
</feature>
<dbReference type="PROSITE" id="PS50110">
    <property type="entry name" value="RESPONSE_REGULATORY"/>
    <property type="match status" value="1"/>
</dbReference>
<dbReference type="SUPFAM" id="SSF52172">
    <property type="entry name" value="CheY-like"/>
    <property type="match status" value="1"/>
</dbReference>
<gene>
    <name evidence="4" type="ORF">ACFSC0_15710</name>
</gene>
<organism evidence="4 5">
    <name type="scientific">Phenylobacterium terrae</name>
    <dbReference type="NCBI Taxonomy" id="2665495"/>
    <lineage>
        <taxon>Bacteria</taxon>
        <taxon>Pseudomonadati</taxon>
        <taxon>Pseudomonadota</taxon>
        <taxon>Alphaproteobacteria</taxon>
        <taxon>Caulobacterales</taxon>
        <taxon>Caulobacteraceae</taxon>
        <taxon>Phenylobacterium</taxon>
    </lineage>
</organism>